<gene>
    <name evidence="2" type="primary">mazG</name>
    <name evidence="2" type="ORF">QTP81_14565</name>
</gene>
<dbReference type="Pfam" id="PF03819">
    <property type="entry name" value="MazG"/>
    <property type="match status" value="2"/>
</dbReference>
<keyword evidence="2" id="KW-0378">Hydrolase</keyword>
<dbReference type="PANTHER" id="PTHR30522:SF0">
    <property type="entry name" value="NUCLEOSIDE TRIPHOSPHATE PYROPHOSPHOHYDROLASE"/>
    <property type="match status" value="1"/>
</dbReference>
<organism evidence="2 3">
    <name type="scientific">Alteromonas arenosi</name>
    <dbReference type="NCBI Taxonomy" id="3055817"/>
    <lineage>
        <taxon>Bacteria</taxon>
        <taxon>Pseudomonadati</taxon>
        <taxon>Pseudomonadota</taxon>
        <taxon>Gammaproteobacteria</taxon>
        <taxon>Alteromonadales</taxon>
        <taxon>Alteromonadaceae</taxon>
        <taxon>Alteromonas/Salinimonas group</taxon>
        <taxon>Alteromonas</taxon>
    </lineage>
</organism>
<dbReference type="InterPro" id="IPR004518">
    <property type="entry name" value="MazG-like_dom"/>
</dbReference>
<feature type="domain" description="NTP pyrophosphohydrolase MazG-like" evidence="1">
    <location>
        <begin position="176"/>
        <end position="241"/>
    </location>
</feature>
<evidence type="ECO:0000259" key="1">
    <source>
        <dbReference type="Pfam" id="PF03819"/>
    </source>
</evidence>
<reference evidence="2 3" key="1">
    <citation type="submission" date="2023-06" db="EMBL/GenBank/DDBJ databases">
        <title>Alteromonas sp. ASW11-36 isolated from intertidal sand.</title>
        <authorList>
            <person name="Li Y."/>
        </authorList>
    </citation>
    <scope>NUCLEOTIDE SEQUENCE [LARGE SCALE GENOMIC DNA]</scope>
    <source>
        <strain evidence="2 3">ASW11-36</strain>
    </source>
</reference>
<keyword evidence="3" id="KW-1185">Reference proteome</keyword>
<dbReference type="CDD" id="cd11528">
    <property type="entry name" value="NTP-PPase_MazG_Nterm"/>
    <property type="match status" value="1"/>
</dbReference>
<dbReference type="PANTHER" id="PTHR30522">
    <property type="entry name" value="NUCLEOSIDE TRIPHOSPHATE PYROPHOSPHOHYDROLASE"/>
    <property type="match status" value="1"/>
</dbReference>
<dbReference type="InterPro" id="IPR048015">
    <property type="entry name" value="NTP-PPase_MazG-like_N"/>
</dbReference>
<protein>
    <submittedName>
        <fullName evidence="2">Nucleoside triphosphate pyrophosphohydrolase</fullName>
        <ecNumber evidence="2">3.6.1.9</ecNumber>
    </submittedName>
</protein>
<accession>A0ABT7T054</accession>
<dbReference type="GO" id="GO:0047429">
    <property type="term" value="F:nucleoside triphosphate diphosphatase activity"/>
    <property type="evidence" value="ECO:0007669"/>
    <property type="project" value="UniProtKB-EC"/>
</dbReference>
<dbReference type="EMBL" id="JAUCBP010000012">
    <property type="protein sequence ID" value="MDM7861823.1"/>
    <property type="molecule type" value="Genomic_DNA"/>
</dbReference>
<evidence type="ECO:0000313" key="2">
    <source>
        <dbReference type="EMBL" id="MDM7861823.1"/>
    </source>
</evidence>
<dbReference type="NCBIfam" id="TIGR00444">
    <property type="entry name" value="mazG"/>
    <property type="match status" value="1"/>
</dbReference>
<dbReference type="NCBIfam" id="NF007113">
    <property type="entry name" value="PRK09562.1"/>
    <property type="match status" value="1"/>
</dbReference>
<dbReference type="RefSeq" id="WP_289366496.1">
    <property type="nucleotide sequence ID" value="NZ_JAUCBP010000012.1"/>
</dbReference>
<dbReference type="Proteomes" id="UP001234343">
    <property type="component" value="Unassembled WGS sequence"/>
</dbReference>
<dbReference type="CDD" id="cd11529">
    <property type="entry name" value="NTP-PPase_MazG_Cterm"/>
    <property type="match status" value="1"/>
</dbReference>
<dbReference type="Gene3D" id="1.10.287.1080">
    <property type="entry name" value="MazG-like"/>
    <property type="match status" value="2"/>
</dbReference>
<comment type="caution">
    <text evidence="2">The sequence shown here is derived from an EMBL/GenBank/DDBJ whole genome shotgun (WGS) entry which is preliminary data.</text>
</comment>
<dbReference type="InterPro" id="IPR048011">
    <property type="entry name" value="NTP-PPase_MazG-like_C"/>
</dbReference>
<dbReference type="InterPro" id="IPR011551">
    <property type="entry name" value="NTP_PyrPHydrolase_MazG"/>
</dbReference>
<dbReference type="SUPFAM" id="SSF101386">
    <property type="entry name" value="all-alpha NTP pyrophosphatases"/>
    <property type="match status" value="2"/>
</dbReference>
<evidence type="ECO:0000313" key="3">
    <source>
        <dbReference type="Proteomes" id="UP001234343"/>
    </source>
</evidence>
<name>A0ABT7T054_9ALTE</name>
<sequence>MKTTLPHMERLLEVMQILRDPNNGCPWDIKQTMDSLVKHTLEEAYEVADAIHRGDITEIRDELGDLLFQIVFYAQIANEQGTFDFDEVAKAISAKLIRRHPHVFEHPGKSLSDAELALQWQSIKAAEKAEVQSQKGAIKPSITDDLARGTSALQRAEALQRACAKVGFDWPDVKGVLAKVREEVDEVAEELHSHAIDREAVEEEIGDLLFAVVNLTRHLDISPEIALQKANIKFERRFRHVEHWVADTNRDWSSFDLAELEAFWQRAKRQN</sequence>
<dbReference type="EC" id="3.6.1.9" evidence="2"/>
<feature type="domain" description="NTP pyrophosphohydrolase MazG-like" evidence="1">
    <location>
        <begin position="31"/>
        <end position="104"/>
    </location>
</feature>
<proteinExistence type="predicted"/>